<dbReference type="RefSeq" id="WP_083409005.1">
    <property type="nucleotide sequence ID" value="NZ_LT629971.1"/>
</dbReference>
<dbReference type="EMBL" id="LT629971">
    <property type="protein sequence ID" value="SEH81308.1"/>
    <property type="molecule type" value="Genomic_DNA"/>
</dbReference>
<dbReference type="STRING" id="370526.SAMN04489835_4449"/>
<protein>
    <submittedName>
        <fullName evidence="2">Uncharacterized protein</fullName>
    </submittedName>
</protein>
<gene>
    <name evidence="2" type="ORF">SAMN04489835_4449</name>
</gene>
<organism evidence="2 3">
    <name type="scientific">Mycolicibacterium rutilum</name>
    <name type="common">Mycobacterium rutilum</name>
    <dbReference type="NCBI Taxonomy" id="370526"/>
    <lineage>
        <taxon>Bacteria</taxon>
        <taxon>Bacillati</taxon>
        <taxon>Actinomycetota</taxon>
        <taxon>Actinomycetes</taxon>
        <taxon>Mycobacteriales</taxon>
        <taxon>Mycobacteriaceae</taxon>
        <taxon>Mycolicibacterium</taxon>
    </lineage>
</organism>
<evidence type="ECO:0000313" key="2">
    <source>
        <dbReference type="EMBL" id="SEH81308.1"/>
    </source>
</evidence>
<evidence type="ECO:0000313" key="3">
    <source>
        <dbReference type="Proteomes" id="UP000182915"/>
    </source>
</evidence>
<proteinExistence type="predicted"/>
<keyword evidence="1" id="KW-0812">Transmembrane</keyword>
<feature type="transmembrane region" description="Helical" evidence="1">
    <location>
        <begin position="40"/>
        <end position="58"/>
    </location>
</feature>
<keyword evidence="1" id="KW-1133">Transmembrane helix</keyword>
<dbReference type="OrthoDB" id="4725455at2"/>
<dbReference type="Proteomes" id="UP000182915">
    <property type="component" value="Chromosome I"/>
</dbReference>
<feature type="transmembrane region" description="Helical" evidence="1">
    <location>
        <begin position="137"/>
        <end position="158"/>
    </location>
</feature>
<feature type="transmembrane region" description="Helical" evidence="1">
    <location>
        <begin position="114"/>
        <end position="131"/>
    </location>
</feature>
<dbReference type="AlphaFoldDB" id="A0A1H6LAH5"/>
<keyword evidence="3" id="KW-1185">Reference proteome</keyword>
<evidence type="ECO:0000256" key="1">
    <source>
        <dbReference type="SAM" id="Phobius"/>
    </source>
</evidence>
<keyword evidence="1" id="KW-0472">Membrane</keyword>
<sequence>MVTVPAVMWRGGFGRRALTIGGVVGSSLGVLAWLDSGFLVGGVIVTVVVGTCYGVWMARRMVRYWPQSETLEDDQRVAVVRAVRRGDDLDPGLSQAAAGYARALCGAAEEGRPVRWVLVVVLVVALGTAVWDATFGSWGSAIASLVYLAALLVEVFWWPRRRAHLLTRARSLAS</sequence>
<name>A0A1H6LAH5_MYCRU</name>
<reference evidence="3" key="1">
    <citation type="submission" date="2016-10" db="EMBL/GenBank/DDBJ databases">
        <authorList>
            <person name="Varghese N."/>
            <person name="Submissions S."/>
        </authorList>
    </citation>
    <scope>NUCLEOTIDE SEQUENCE [LARGE SCALE GENOMIC DNA]</scope>
    <source>
        <strain evidence="3">DSM 45405</strain>
    </source>
</reference>
<feature type="transmembrane region" description="Helical" evidence="1">
    <location>
        <begin position="17"/>
        <end position="34"/>
    </location>
</feature>
<accession>A0A1H6LAH5</accession>